<proteinExistence type="predicted"/>
<dbReference type="AlphaFoldDB" id="A0A3S5CT22"/>
<accession>A0A3S5CT22</accession>
<evidence type="ECO:0000313" key="3">
    <source>
        <dbReference type="Proteomes" id="UP000784294"/>
    </source>
</evidence>
<sequence>MARKRVFSAHSSYPLSVASSEPARIHTLPFVRPAVETESVGVLSPPQSPPRPSPSLRRLRVASSPQTPPRRRPPTPGLILPNPSPATSFAPSVCATSTPHLLTQHRAPTRLPSPPSLACLPCRRSPPATV</sequence>
<organism evidence="2 3">
    <name type="scientific">Protopolystoma xenopodis</name>
    <dbReference type="NCBI Taxonomy" id="117903"/>
    <lineage>
        <taxon>Eukaryota</taxon>
        <taxon>Metazoa</taxon>
        <taxon>Spiralia</taxon>
        <taxon>Lophotrochozoa</taxon>
        <taxon>Platyhelminthes</taxon>
        <taxon>Monogenea</taxon>
        <taxon>Polyopisthocotylea</taxon>
        <taxon>Polystomatidea</taxon>
        <taxon>Polystomatidae</taxon>
        <taxon>Protopolystoma</taxon>
    </lineage>
</organism>
<evidence type="ECO:0000313" key="2">
    <source>
        <dbReference type="EMBL" id="VEL34395.1"/>
    </source>
</evidence>
<feature type="compositionally biased region" description="Polar residues" evidence="1">
    <location>
        <begin position="85"/>
        <end position="101"/>
    </location>
</feature>
<name>A0A3S5CT22_9PLAT</name>
<comment type="caution">
    <text evidence="2">The sequence shown here is derived from an EMBL/GenBank/DDBJ whole genome shotgun (WGS) entry which is preliminary data.</text>
</comment>
<protein>
    <submittedName>
        <fullName evidence="2">Uncharacterized protein</fullName>
    </submittedName>
</protein>
<dbReference type="EMBL" id="CAAALY010247575">
    <property type="protein sequence ID" value="VEL34395.1"/>
    <property type="molecule type" value="Genomic_DNA"/>
</dbReference>
<gene>
    <name evidence="2" type="ORF">PXEA_LOCUS27835</name>
</gene>
<dbReference type="Proteomes" id="UP000784294">
    <property type="component" value="Unassembled WGS sequence"/>
</dbReference>
<feature type="region of interest" description="Disordered" evidence="1">
    <location>
        <begin position="37"/>
        <end position="130"/>
    </location>
</feature>
<keyword evidence="3" id="KW-1185">Reference proteome</keyword>
<evidence type="ECO:0000256" key="1">
    <source>
        <dbReference type="SAM" id="MobiDB-lite"/>
    </source>
</evidence>
<reference evidence="2" key="1">
    <citation type="submission" date="2018-11" db="EMBL/GenBank/DDBJ databases">
        <authorList>
            <consortium name="Pathogen Informatics"/>
        </authorList>
    </citation>
    <scope>NUCLEOTIDE SEQUENCE</scope>
</reference>